<dbReference type="Proteomes" id="UP000248706">
    <property type="component" value="Unassembled WGS sequence"/>
</dbReference>
<evidence type="ECO:0000259" key="1">
    <source>
        <dbReference type="SMART" id="SM00933"/>
    </source>
</evidence>
<evidence type="ECO:0000313" key="3">
    <source>
        <dbReference type="Proteomes" id="UP000248706"/>
    </source>
</evidence>
<feature type="domain" description="NurA" evidence="1">
    <location>
        <begin position="110"/>
        <end position="387"/>
    </location>
</feature>
<dbReference type="EMBL" id="MCIF01000002">
    <property type="protein sequence ID" value="RAQ97266.1"/>
    <property type="molecule type" value="Genomic_DNA"/>
</dbReference>
<sequence length="423" mass="48202">MLHKGRLLAALASKRDQFMLYGGTYSDQLGAYRHVLETLYRRYRSSAHLEQHLPPDGQGLPAAGARPTIEFDRWLVQATQEDYHGPVFRFSERFANHEQARQWAECIEGITTLAVDGSQLQPWRDASIPVALVQVGLFVNPHQRGRPYVKDVRLEVLTPDEILEEAPSESADPSGYPYSELQVSLRRFQLEVETLCSQMEQLARQRRPDEPAHSPVVFFDGSLVVSFALTMPSPYRERYIAGAVSLLQASERFRVPLIGYVDTSYARDIITMLLRLDAMQPQPLLRETKRIHDALLWQGRLHWGDRTPAMICARGDVLDHYGPYRERIAFCYLQAVSQRPPARLEFPRWIVDEGLLDPVVDVVRAEIIAGGQGYPYAIETADAVAVITLQDRNEFYAHFQQFIEGQGLSFTFSSKALSKSRRR</sequence>
<comment type="caution">
    <text evidence="2">The sequence shown here is derived from an EMBL/GenBank/DDBJ whole genome shotgun (WGS) entry which is preliminary data.</text>
</comment>
<dbReference type="AlphaFoldDB" id="A0A328VHP1"/>
<proteinExistence type="predicted"/>
<dbReference type="SMART" id="SM00933">
    <property type="entry name" value="NurA"/>
    <property type="match status" value="1"/>
</dbReference>
<dbReference type="InterPro" id="IPR018977">
    <property type="entry name" value="NurA_domain"/>
</dbReference>
<reference evidence="2 3" key="1">
    <citation type="submission" date="2016-08" db="EMBL/GenBank/DDBJ databases">
        <title>Analysis of Carbohydrate Active Enzymes in Thermogemmatispora T81 Reveals Carbohydrate Degradation Ability.</title>
        <authorList>
            <person name="Tomazini A."/>
            <person name="Lal S."/>
            <person name="Stott M."/>
            <person name="Henrissat B."/>
            <person name="Polikarpov I."/>
            <person name="Sparling R."/>
            <person name="Levin D.B."/>
        </authorList>
    </citation>
    <scope>NUCLEOTIDE SEQUENCE [LARGE SCALE GENOMIC DNA]</scope>
    <source>
        <strain evidence="2 3">T81</strain>
    </source>
</reference>
<name>A0A328VHP1_9CHLR</name>
<protein>
    <recommendedName>
        <fullName evidence="1">NurA domain-containing protein</fullName>
    </recommendedName>
</protein>
<evidence type="ECO:0000313" key="2">
    <source>
        <dbReference type="EMBL" id="RAQ97266.1"/>
    </source>
</evidence>
<dbReference type="OrthoDB" id="139675at2"/>
<accession>A0A328VHP1</accession>
<dbReference type="Pfam" id="PF09376">
    <property type="entry name" value="NurA"/>
    <property type="match status" value="1"/>
</dbReference>
<dbReference type="RefSeq" id="WP_112431513.1">
    <property type="nucleotide sequence ID" value="NZ_MCIF01000002.1"/>
</dbReference>
<organism evidence="2 3">
    <name type="scientific">Thermogemmatispora tikiterensis</name>
    <dbReference type="NCBI Taxonomy" id="1825093"/>
    <lineage>
        <taxon>Bacteria</taxon>
        <taxon>Bacillati</taxon>
        <taxon>Chloroflexota</taxon>
        <taxon>Ktedonobacteria</taxon>
        <taxon>Thermogemmatisporales</taxon>
        <taxon>Thermogemmatisporaceae</taxon>
        <taxon>Thermogemmatispora</taxon>
    </lineage>
</organism>
<keyword evidence="3" id="KW-1185">Reference proteome</keyword>
<gene>
    <name evidence="2" type="ORF">A4R35_17135</name>
</gene>